<dbReference type="Gene3D" id="1.20.120.580">
    <property type="entry name" value="bsu32300-like"/>
    <property type="match status" value="1"/>
</dbReference>
<reference evidence="7 8" key="1">
    <citation type="submission" date="2019-06" db="EMBL/GenBank/DDBJ databases">
        <title>Genomic insights into carbon and energy metabolism of Deferribacter autotrophicus revealed new metabolic traits in the phylum Deferribacteres.</title>
        <authorList>
            <person name="Slobodkin A.I."/>
            <person name="Slobodkina G.B."/>
            <person name="Allioux M."/>
            <person name="Alain K."/>
            <person name="Jebbar M."/>
            <person name="Shadrin V."/>
            <person name="Kublanov I.V."/>
            <person name="Toshchakov S.V."/>
            <person name="Bonch-Osmolovskaya E.A."/>
        </authorList>
    </citation>
    <scope>NUCLEOTIDE SEQUENCE [LARGE SCALE GENOMIC DNA]</scope>
    <source>
        <strain evidence="7 8">SL50</strain>
    </source>
</reference>
<name>A0A5A8F4Q4_9BACT</name>
<evidence type="ECO:0000256" key="5">
    <source>
        <dbReference type="ARBA" id="ARBA00022801"/>
    </source>
</evidence>
<keyword evidence="2" id="KW-1277">Toxin-antitoxin system</keyword>
<dbReference type="PANTHER" id="PTHR34139:SF1">
    <property type="entry name" value="RNASE MJ1380-RELATED"/>
    <property type="match status" value="1"/>
</dbReference>
<dbReference type="InterPro" id="IPR037038">
    <property type="entry name" value="HepT-like_sf"/>
</dbReference>
<dbReference type="InterPro" id="IPR008201">
    <property type="entry name" value="HepT-like"/>
</dbReference>
<dbReference type="InterPro" id="IPR051813">
    <property type="entry name" value="HepT_RNase_toxin"/>
</dbReference>
<evidence type="ECO:0000256" key="3">
    <source>
        <dbReference type="ARBA" id="ARBA00022722"/>
    </source>
</evidence>
<accession>A0A5A8F4Q4</accession>
<dbReference type="GO" id="GO:0000166">
    <property type="term" value="F:nucleotide binding"/>
    <property type="evidence" value="ECO:0007669"/>
    <property type="project" value="UniProtKB-KW"/>
</dbReference>
<dbReference type="AlphaFoldDB" id="A0A5A8F4Q4"/>
<dbReference type="EMBL" id="VFJB01000006">
    <property type="protein sequence ID" value="KAA0257622.1"/>
    <property type="molecule type" value="Genomic_DNA"/>
</dbReference>
<protein>
    <submittedName>
        <fullName evidence="7">DUF86 domain-containing protein</fullName>
    </submittedName>
</protein>
<dbReference type="GO" id="GO:0004540">
    <property type="term" value="F:RNA nuclease activity"/>
    <property type="evidence" value="ECO:0007669"/>
    <property type="project" value="InterPro"/>
</dbReference>
<keyword evidence="3" id="KW-0540">Nuclease</keyword>
<dbReference type="GO" id="GO:0110001">
    <property type="term" value="C:toxin-antitoxin complex"/>
    <property type="evidence" value="ECO:0007669"/>
    <property type="project" value="InterPro"/>
</dbReference>
<dbReference type="GO" id="GO:0016787">
    <property type="term" value="F:hydrolase activity"/>
    <property type="evidence" value="ECO:0007669"/>
    <property type="project" value="UniProtKB-KW"/>
</dbReference>
<keyword evidence="4" id="KW-0547">Nucleotide-binding</keyword>
<keyword evidence="8" id="KW-1185">Reference proteome</keyword>
<dbReference type="Proteomes" id="UP000322876">
    <property type="component" value="Unassembled WGS sequence"/>
</dbReference>
<organism evidence="7 8">
    <name type="scientific">Deferribacter autotrophicus</name>
    <dbReference type="NCBI Taxonomy" id="500465"/>
    <lineage>
        <taxon>Bacteria</taxon>
        <taxon>Pseudomonadati</taxon>
        <taxon>Deferribacterota</taxon>
        <taxon>Deferribacteres</taxon>
        <taxon>Deferribacterales</taxon>
        <taxon>Deferribacteraceae</taxon>
        <taxon>Deferribacter</taxon>
    </lineage>
</organism>
<dbReference type="PANTHER" id="PTHR34139">
    <property type="entry name" value="UPF0331 PROTEIN MJ0127"/>
    <property type="match status" value="1"/>
</dbReference>
<evidence type="ECO:0000256" key="4">
    <source>
        <dbReference type="ARBA" id="ARBA00022741"/>
    </source>
</evidence>
<dbReference type="RefSeq" id="WP_149266595.1">
    <property type="nucleotide sequence ID" value="NZ_VFJB01000006.1"/>
</dbReference>
<evidence type="ECO:0000256" key="6">
    <source>
        <dbReference type="ARBA" id="ARBA00024207"/>
    </source>
</evidence>
<evidence type="ECO:0000256" key="2">
    <source>
        <dbReference type="ARBA" id="ARBA00022649"/>
    </source>
</evidence>
<keyword evidence="5" id="KW-0378">Hydrolase</keyword>
<evidence type="ECO:0000313" key="7">
    <source>
        <dbReference type="EMBL" id="KAA0257622.1"/>
    </source>
</evidence>
<proteinExistence type="inferred from homology"/>
<gene>
    <name evidence="7" type="ORF">FHQ18_07705</name>
</gene>
<dbReference type="OrthoDB" id="9802833at2"/>
<keyword evidence="1" id="KW-0597">Phosphoprotein</keyword>
<evidence type="ECO:0000313" key="8">
    <source>
        <dbReference type="Proteomes" id="UP000322876"/>
    </source>
</evidence>
<evidence type="ECO:0000256" key="1">
    <source>
        <dbReference type="ARBA" id="ARBA00022553"/>
    </source>
</evidence>
<comment type="caution">
    <text evidence="7">The sequence shown here is derived from an EMBL/GenBank/DDBJ whole genome shotgun (WGS) entry which is preliminary data.</text>
</comment>
<comment type="similarity">
    <text evidence="6">Belongs to the HepT RNase toxin family.</text>
</comment>
<sequence>MSKDRKVELFIFDIYVAILKIKKVASKFDEAKDLFYSFTDWDSVIREFEIIGEATKYLVNNKLIDKKYRVIVDFRNQITHAYFGIDKDIVWFIIKNDLVEFEKVILKLINKIEAGLKQELIKTFIEDNRHLNFIVEALENLK</sequence>
<dbReference type="Pfam" id="PF01934">
    <property type="entry name" value="HepT-like"/>
    <property type="match status" value="1"/>
</dbReference>